<dbReference type="EMBL" id="CAJOBH010224606">
    <property type="protein sequence ID" value="CAF5044229.1"/>
    <property type="molecule type" value="Genomic_DNA"/>
</dbReference>
<feature type="compositionally biased region" description="Polar residues" evidence="1">
    <location>
        <begin position="217"/>
        <end position="231"/>
    </location>
</feature>
<feature type="region of interest" description="Disordered" evidence="1">
    <location>
        <begin position="138"/>
        <end position="175"/>
    </location>
</feature>
<evidence type="ECO:0000313" key="3">
    <source>
        <dbReference type="Proteomes" id="UP000681967"/>
    </source>
</evidence>
<dbReference type="Proteomes" id="UP000681967">
    <property type="component" value="Unassembled WGS sequence"/>
</dbReference>
<accession>A0A8S3DVW3</accession>
<feature type="compositionally biased region" description="Acidic residues" evidence="1">
    <location>
        <begin position="141"/>
        <end position="157"/>
    </location>
</feature>
<evidence type="ECO:0000313" key="2">
    <source>
        <dbReference type="EMBL" id="CAF5044229.1"/>
    </source>
</evidence>
<dbReference type="InterPro" id="IPR050301">
    <property type="entry name" value="NTE"/>
</dbReference>
<dbReference type="GO" id="GO:0005783">
    <property type="term" value="C:endoplasmic reticulum"/>
    <property type="evidence" value="ECO:0007669"/>
    <property type="project" value="TreeGrafter"/>
</dbReference>
<protein>
    <submittedName>
        <fullName evidence="2">Uncharacterized protein</fullName>
    </submittedName>
</protein>
<dbReference type="GO" id="GO:0004622">
    <property type="term" value="F:phosphatidylcholine lysophospholipase activity"/>
    <property type="evidence" value="ECO:0007669"/>
    <property type="project" value="TreeGrafter"/>
</dbReference>
<feature type="compositionally biased region" description="Polar residues" evidence="1">
    <location>
        <begin position="158"/>
        <end position="173"/>
    </location>
</feature>
<reference evidence="2" key="1">
    <citation type="submission" date="2021-02" db="EMBL/GenBank/DDBJ databases">
        <authorList>
            <person name="Nowell W R."/>
        </authorList>
    </citation>
    <scope>NUCLEOTIDE SEQUENCE</scope>
</reference>
<name>A0A8S3DVW3_9BILA</name>
<proteinExistence type="predicted"/>
<dbReference type="AlphaFoldDB" id="A0A8S3DVW3"/>
<comment type="caution">
    <text evidence="2">The sequence shown here is derived from an EMBL/GenBank/DDBJ whole genome shotgun (WGS) entry which is preliminary data.</text>
</comment>
<organism evidence="2 3">
    <name type="scientific">Rotaria magnacalcarata</name>
    <dbReference type="NCBI Taxonomy" id="392030"/>
    <lineage>
        <taxon>Eukaryota</taxon>
        <taxon>Metazoa</taxon>
        <taxon>Spiralia</taxon>
        <taxon>Gnathifera</taxon>
        <taxon>Rotifera</taxon>
        <taxon>Eurotatoria</taxon>
        <taxon>Bdelloidea</taxon>
        <taxon>Philodinida</taxon>
        <taxon>Philodinidae</taxon>
        <taxon>Rotaria</taxon>
    </lineage>
</organism>
<gene>
    <name evidence="2" type="ORF">BYL167_LOCUS57281</name>
</gene>
<feature type="non-terminal residue" evidence="2">
    <location>
        <position position="1"/>
    </location>
</feature>
<evidence type="ECO:0000256" key="1">
    <source>
        <dbReference type="SAM" id="MobiDB-lite"/>
    </source>
</evidence>
<feature type="region of interest" description="Disordered" evidence="1">
    <location>
        <begin position="202"/>
        <end position="231"/>
    </location>
</feature>
<dbReference type="PANTHER" id="PTHR14226">
    <property type="entry name" value="NEUROPATHY TARGET ESTERASE/SWISS CHEESE D.MELANOGASTER"/>
    <property type="match status" value="1"/>
</dbReference>
<sequence length="231" mass="27155">KKNALNSGWWLLYKRWNIWSTPVKVPELSEIQTRLAYVSCQRQLEIVKNSNYCEYLRPPIDRYQTLQFGSFDEIREVGYHHGKAVFHGWSKLESYDAVFLKQKLHSSREKQLRLRKQEPTGTKFIDLAELITRVRDVPKDDYDDDDDMDGDDADEIETTNTEDSHTSISSYTRLRSKKIPRSTRGWLTTVGGGLKRYRRRVRLRSRPETPPMFIQGESRNLLNVTDPNDDN</sequence>
<dbReference type="PANTHER" id="PTHR14226:SF29">
    <property type="entry name" value="NEUROPATHY TARGET ESTERASE SWS"/>
    <property type="match status" value="1"/>
</dbReference>